<dbReference type="GO" id="GO:0000127">
    <property type="term" value="C:transcription factor TFIIIC complex"/>
    <property type="evidence" value="ECO:0007669"/>
    <property type="project" value="InterPro"/>
</dbReference>
<dbReference type="InterPro" id="IPR019136">
    <property type="entry name" value="TF_IIIC_su-5_HTH"/>
</dbReference>
<name>A0A158RCY1_THECL</name>
<evidence type="ECO:0000256" key="1">
    <source>
        <dbReference type="ARBA" id="ARBA00004123"/>
    </source>
</evidence>
<keyword evidence="8" id="KW-1185">Reference proteome</keyword>
<dbReference type="GO" id="GO:0006384">
    <property type="term" value="P:transcription initiation at RNA polymerase III promoter"/>
    <property type="evidence" value="ECO:0007669"/>
    <property type="project" value="InterPro"/>
</dbReference>
<dbReference type="GO" id="GO:0001002">
    <property type="term" value="F:RNA polymerase III type 1 promoter sequence-specific DNA binding"/>
    <property type="evidence" value="ECO:0007669"/>
    <property type="project" value="TreeGrafter"/>
</dbReference>
<dbReference type="Gene3D" id="3.30.200.160">
    <property type="entry name" value="TFIIIC, subcomplex tauA, subunit Sfc1, barrel domain"/>
    <property type="match status" value="1"/>
</dbReference>
<sequence length="389" mass="44545">MKKRGRLVNSDMPTLLTSDKERKQKLPEYVLVMYPGVVKSADAAIRSLGGERNISANHFDGRSLDLRYRPNNLYANRMVSDRGSPGTSNLGTSTILAIAKMRRKKSEMNCREAQIIGMVSTVYSFKGLSDFQYLPIRKSEAHPDSFEDLVPKLIPLDLCAGLSWWNYPDIGVRTRFHLPPYQFSRYAVPSTKLLCKERQLSAEKLKAKCTGHGQSLRSERKSLTRTVYTTAEFPQQPSEEAVNDANMRCKNLEPHCLMQKLFENRPLWTRVGIAKKTGLEDNLIKTLLQKYAFYILNGPWGRLWCRFGYDPRIDPEARQYQSVMVTFRQHSKIPEKQRLKIVNKNGERSCVTHVSVTNRPLLPIVRTPSRPLCGGSVDYIYTPGKLFFF</sequence>
<gene>
    <name evidence="7" type="ORF">TCLT_LOCUS9306</name>
</gene>
<dbReference type="WBParaSite" id="TCLT_0000931701-mRNA-1">
    <property type="protein sequence ID" value="TCLT_0000931701-mRNA-1"/>
    <property type="gene ID" value="TCLT_0000931701"/>
</dbReference>
<dbReference type="InterPro" id="IPR042536">
    <property type="entry name" value="TFIIIC_tauA_Sfc1"/>
</dbReference>
<keyword evidence="2" id="KW-0238">DNA-binding</keyword>
<dbReference type="OrthoDB" id="5598268at2759"/>
<keyword evidence="4" id="KW-0539">Nucleus</keyword>
<dbReference type="PANTHER" id="PTHR13230">
    <property type="entry name" value="GENERAL TRANSCRIPTION FACTOR IIIC, POLYPEPTIDE 5"/>
    <property type="match status" value="1"/>
</dbReference>
<evidence type="ECO:0000256" key="2">
    <source>
        <dbReference type="ARBA" id="ARBA00023125"/>
    </source>
</evidence>
<evidence type="ECO:0000259" key="6">
    <source>
        <dbReference type="Pfam" id="PF17682"/>
    </source>
</evidence>
<reference evidence="9" key="1">
    <citation type="submission" date="2016-04" db="UniProtKB">
        <authorList>
            <consortium name="WormBaseParasite"/>
        </authorList>
    </citation>
    <scope>IDENTIFICATION</scope>
</reference>
<dbReference type="Pfam" id="PF17682">
    <property type="entry name" value="Tau95_N"/>
    <property type="match status" value="1"/>
</dbReference>
<evidence type="ECO:0000313" key="7">
    <source>
        <dbReference type="EMBL" id="VDN06929.1"/>
    </source>
</evidence>
<feature type="domain" description="Transcription factor IIIC subunit Tfc1/Sfc1 triple barrel" evidence="6">
    <location>
        <begin position="31"/>
        <end position="134"/>
    </location>
</feature>
<dbReference type="InterPro" id="IPR041499">
    <property type="entry name" value="Tfc1/Sfc1_N"/>
</dbReference>
<proteinExistence type="predicted"/>
<protein>
    <submittedName>
        <fullName evidence="9">General transcription factor 3C polypeptide 5</fullName>
    </submittedName>
</protein>
<dbReference type="AlphaFoldDB" id="A0A158RCY1"/>
<accession>A0A158RCY1</accession>
<evidence type="ECO:0000313" key="9">
    <source>
        <dbReference type="WBParaSite" id="TCLT_0000931701-mRNA-1"/>
    </source>
</evidence>
<evidence type="ECO:0000256" key="3">
    <source>
        <dbReference type="ARBA" id="ARBA00023163"/>
    </source>
</evidence>
<dbReference type="STRING" id="103827.A0A158RCY1"/>
<evidence type="ECO:0000313" key="8">
    <source>
        <dbReference type="Proteomes" id="UP000276776"/>
    </source>
</evidence>
<evidence type="ECO:0000256" key="4">
    <source>
        <dbReference type="ARBA" id="ARBA00023242"/>
    </source>
</evidence>
<dbReference type="GO" id="GO:0001003">
    <property type="term" value="F:RNA polymerase III type 2 promoter sequence-specific DNA binding"/>
    <property type="evidence" value="ECO:0007669"/>
    <property type="project" value="TreeGrafter"/>
</dbReference>
<evidence type="ECO:0000259" key="5">
    <source>
        <dbReference type="Pfam" id="PF09734"/>
    </source>
</evidence>
<reference evidence="7 8" key="2">
    <citation type="submission" date="2018-11" db="EMBL/GenBank/DDBJ databases">
        <authorList>
            <consortium name="Pathogen Informatics"/>
        </authorList>
    </citation>
    <scope>NUCLEOTIDE SEQUENCE [LARGE SCALE GENOMIC DNA]</scope>
</reference>
<dbReference type="Proteomes" id="UP000276776">
    <property type="component" value="Unassembled WGS sequence"/>
</dbReference>
<dbReference type="GO" id="GO:0005634">
    <property type="term" value="C:nucleus"/>
    <property type="evidence" value="ECO:0007669"/>
    <property type="project" value="UniProtKB-SubCell"/>
</dbReference>
<organism evidence="9">
    <name type="scientific">Thelazia callipaeda</name>
    <name type="common">Oriental eyeworm</name>
    <name type="synonym">Parasitic nematode</name>
    <dbReference type="NCBI Taxonomy" id="103827"/>
    <lineage>
        <taxon>Eukaryota</taxon>
        <taxon>Metazoa</taxon>
        <taxon>Ecdysozoa</taxon>
        <taxon>Nematoda</taxon>
        <taxon>Chromadorea</taxon>
        <taxon>Rhabditida</taxon>
        <taxon>Spirurina</taxon>
        <taxon>Spiruromorpha</taxon>
        <taxon>Thelazioidea</taxon>
        <taxon>Thelaziidae</taxon>
        <taxon>Thelazia</taxon>
    </lineage>
</organism>
<comment type="subcellular location">
    <subcellularLocation>
        <location evidence="1">Nucleus</location>
    </subcellularLocation>
</comment>
<dbReference type="PANTHER" id="PTHR13230:SF5">
    <property type="entry name" value="GENERAL TRANSCRIPTION FACTOR 3C POLYPEPTIDE 5"/>
    <property type="match status" value="1"/>
</dbReference>
<dbReference type="InterPro" id="IPR040454">
    <property type="entry name" value="TF_IIIC_Tfc1/Sfc1"/>
</dbReference>
<dbReference type="Pfam" id="PF09734">
    <property type="entry name" value="Tau95"/>
    <property type="match status" value="1"/>
</dbReference>
<keyword evidence="3" id="KW-0804">Transcription</keyword>
<dbReference type="OMA" id="NDANMRC"/>
<dbReference type="EMBL" id="UYYF01004768">
    <property type="protein sequence ID" value="VDN06929.1"/>
    <property type="molecule type" value="Genomic_DNA"/>
</dbReference>
<feature type="domain" description="Transcription factor IIIC subunit 5 HTH" evidence="5">
    <location>
        <begin position="178"/>
        <end position="325"/>
    </location>
</feature>